<keyword evidence="9" id="KW-1185">Reference proteome</keyword>
<reference evidence="8 9" key="1">
    <citation type="journal article" date="2013" name="Genome Announc.">
        <title>Draft Genome Sequence of an Alphaproteobacterium, Caenispirillum salinarum AK4(T), Isolated from a Solar Saltern.</title>
        <authorList>
            <person name="Khatri I."/>
            <person name="Singh A."/>
            <person name="Korpole S."/>
            <person name="Pinnaka A.K."/>
            <person name="Subramanian S."/>
        </authorList>
    </citation>
    <scope>NUCLEOTIDE SEQUENCE [LARGE SCALE GENOMIC DNA]</scope>
    <source>
        <strain evidence="8 9">AK4</strain>
    </source>
</reference>
<feature type="binding site" evidence="7">
    <location>
        <position position="44"/>
    </location>
    <ligand>
        <name>substrate</name>
    </ligand>
</feature>
<comment type="subcellular location">
    <subcellularLocation>
        <location evidence="7">Cytoplasm</location>
    </subcellularLocation>
</comment>
<evidence type="ECO:0000256" key="1">
    <source>
        <dbReference type="ARBA" id="ARBA00001946"/>
    </source>
</evidence>
<dbReference type="EC" id="3.6.1.1" evidence="7"/>
<comment type="function">
    <text evidence="7">Catalyzes the hydrolysis of inorganic pyrophosphate (PPi) forming two phosphate ions.</text>
</comment>
<dbReference type="GO" id="GO:0006796">
    <property type="term" value="P:phosphate-containing compound metabolic process"/>
    <property type="evidence" value="ECO:0007669"/>
    <property type="project" value="InterPro"/>
</dbReference>
<keyword evidence="5 7" id="KW-0460">Magnesium</keyword>
<comment type="similarity">
    <text evidence="7">Belongs to the PPase family.</text>
</comment>
<feature type="binding site" evidence="7">
    <location>
        <position position="71"/>
    </location>
    <ligand>
        <name>Mg(2+)</name>
        <dbReference type="ChEBI" id="CHEBI:18420"/>
        <label>2</label>
    </ligand>
</feature>
<dbReference type="PROSITE" id="PS00387">
    <property type="entry name" value="PPASE"/>
    <property type="match status" value="1"/>
</dbReference>
<dbReference type="Proteomes" id="UP000009881">
    <property type="component" value="Unassembled WGS sequence"/>
</dbReference>
<dbReference type="InterPro" id="IPR036649">
    <property type="entry name" value="Pyrophosphatase_sf"/>
</dbReference>
<dbReference type="STRING" id="1238182.C882_4326"/>
<dbReference type="GO" id="GO:0004427">
    <property type="term" value="F:inorganic diphosphate phosphatase activity"/>
    <property type="evidence" value="ECO:0007669"/>
    <property type="project" value="UniProtKB-UniRule"/>
</dbReference>
<evidence type="ECO:0000256" key="7">
    <source>
        <dbReference type="HAMAP-Rule" id="MF_00209"/>
    </source>
</evidence>
<comment type="catalytic activity">
    <reaction evidence="6 7">
        <text>diphosphate + H2O = 2 phosphate + H(+)</text>
        <dbReference type="Rhea" id="RHEA:24576"/>
        <dbReference type="ChEBI" id="CHEBI:15377"/>
        <dbReference type="ChEBI" id="CHEBI:15378"/>
        <dbReference type="ChEBI" id="CHEBI:33019"/>
        <dbReference type="ChEBI" id="CHEBI:43474"/>
        <dbReference type="EC" id="3.6.1.1"/>
    </reaction>
</comment>
<dbReference type="HAMAP" id="MF_00209">
    <property type="entry name" value="Inorganic_PPase"/>
    <property type="match status" value="1"/>
</dbReference>
<name>K9GYK8_9PROT</name>
<dbReference type="eggNOG" id="COG0221">
    <property type="taxonomic scope" value="Bacteria"/>
</dbReference>
<sequence>MDINKIPVGKDAPWDVNVIIEIPLRSDPVKYEVDKDSGAMFVDRFLHTAMHYPCNYGFIPHTLSDDGDPVDVMVIGRMPVAVGSVMRTRPIGVLHMEDEAGRDEKILGVPHSKLHPYHDNVNSFGDIRTTELKRIEHFFAHYKDLEEGKWVKILGWGDAKEAAEMIAKGIEAGKKG</sequence>
<comment type="caution">
    <text evidence="8">The sequence shown here is derived from an EMBL/GenBank/DDBJ whole genome shotgun (WGS) entry which is preliminary data.</text>
</comment>
<dbReference type="NCBIfam" id="NF002317">
    <property type="entry name" value="PRK01250.1"/>
    <property type="match status" value="1"/>
</dbReference>
<comment type="subunit">
    <text evidence="7">Homohexamer.</text>
</comment>
<dbReference type="OrthoDB" id="5187599at2"/>
<feature type="binding site" evidence="7">
    <location>
        <position position="142"/>
    </location>
    <ligand>
        <name>substrate</name>
    </ligand>
</feature>
<comment type="cofactor">
    <cofactor evidence="1 7">
        <name>Mg(2+)</name>
        <dbReference type="ChEBI" id="CHEBI:18420"/>
    </cofactor>
</comment>
<evidence type="ECO:0000256" key="3">
    <source>
        <dbReference type="ARBA" id="ARBA00022723"/>
    </source>
</evidence>
<dbReference type="SUPFAM" id="SSF50324">
    <property type="entry name" value="Inorganic pyrophosphatase"/>
    <property type="match status" value="1"/>
</dbReference>
<dbReference type="Pfam" id="PF00719">
    <property type="entry name" value="Pyrophosphatase"/>
    <property type="match status" value="1"/>
</dbReference>
<feature type="binding site" evidence="7">
    <location>
        <position position="30"/>
    </location>
    <ligand>
        <name>substrate</name>
    </ligand>
</feature>
<dbReference type="PANTHER" id="PTHR10286">
    <property type="entry name" value="INORGANIC PYROPHOSPHATASE"/>
    <property type="match status" value="1"/>
</dbReference>
<feature type="binding site" evidence="7">
    <location>
        <position position="103"/>
    </location>
    <ligand>
        <name>Mg(2+)</name>
        <dbReference type="ChEBI" id="CHEBI:18420"/>
        <label>1</label>
    </ligand>
</feature>
<evidence type="ECO:0000256" key="6">
    <source>
        <dbReference type="ARBA" id="ARBA00047820"/>
    </source>
</evidence>
<dbReference type="AlphaFoldDB" id="K9GYK8"/>
<dbReference type="GO" id="GO:0005737">
    <property type="term" value="C:cytoplasm"/>
    <property type="evidence" value="ECO:0007669"/>
    <property type="project" value="UniProtKB-SubCell"/>
</dbReference>
<proteinExistence type="inferred from homology"/>
<dbReference type="FunFam" id="3.90.80.10:FF:000003">
    <property type="entry name" value="Inorganic pyrophosphatase"/>
    <property type="match status" value="1"/>
</dbReference>
<evidence type="ECO:0000256" key="5">
    <source>
        <dbReference type="ARBA" id="ARBA00022842"/>
    </source>
</evidence>
<dbReference type="PATRIC" id="fig|1238182.3.peg.1988"/>
<evidence type="ECO:0000256" key="2">
    <source>
        <dbReference type="ARBA" id="ARBA00022490"/>
    </source>
</evidence>
<evidence type="ECO:0000256" key="4">
    <source>
        <dbReference type="ARBA" id="ARBA00022801"/>
    </source>
</evidence>
<keyword evidence="2 7" id="KW-0963">Cytoplasm</keyword>
<dbReference type="CDD" id="cd00412">
    <property type="entry name" value="pyrophosphatase"/>
    <property type="match status" value="1"/>
</dbReference>
<dbReference type="GO" id="GO:0000287">
    <property type="term" value="F:magnesium ion binding"/>
    <property type="evidence" value="ECO:0007669"/>
    <property type="project" value="UniProtKB-UniRule"/>
</dbReference>
<protein>
    <recommendedName>
        <fullName evidence="7">Inorganic pyrophosphatase</fullName>
        <ecNumber evidence="7">3.6.1.1</ecNumber>
    </recommendedName>
    <alternativeName>
        <fullName evidence="7">Pyrophosphate phospho-hydrolase</fullName>
        <shortName evidence="7">PPase</shortName>
    </alternativeName>
</protein>
<feature type="binding site" evidence="7">
    <location>
        <position position="66"/>
    </location>
    <ligand>
        <name>Mg(2+)</name>
        <dbReference type="ChEBI" id="CHEBI:18420"/>
        <label>1</label>
    </ligand>
</feature>
<keyword evidence="4 7" id="KW-0378">Hydrolase</keyword>
<dbReference type="EMBL" id="ANHY01000008">
    <property type="protein sequence ID" value="EKV30367.1"/>
    <property type="molecule type" value="Genomic_DNA"/>
</dbReference>
<organism evidence="8 9">
    <name type="scientific">Caenispirillum salinarum AK4</name>
    <dbReference type="NCBI Taxonomy" id="1238182"/>
    <lineage>
        <taxon>Bacteria</taxon>
        <taxon>Pseudomonadati</taxon>
        <taxon>Pseudomonadota</taxon>
        <taxon>Alphaproteobacteria</taxon>
        <taxon>Rhodospirillales</taxon>
        <taxon>Novispirillaceae</taxon>
        <taxon>Caenispirillum</taxon>
    </lineage>
</organism>
<keyword evidence="3 7" id="KW-0479">Metal-binding</keyword>
<accession>K9GYK8</accession>
<gene>
    <name evidence="7" type="primary">ppa</name>
    <name evidence="8" type="ORF">C882_4326</name>
</gene>
<feature type="binding site" evidence="7">
    <location>
        <position position="56"/>
    </location>
    <ligand>
        <name>substrate</name>
    </ligand>
</feature>
<dbReference type="RefSeq" id="WP_009540434.1">
    <property type="nucleotide sequence ID" value="NZ_ANHY01000008.1"/>
</dbReference>
<dbReference type="InterPro" id="IPR008162">
    <property type="entry name" value="Pyrophosphatase"/>
</dbReference>
<dbReference type="Gene3D" id="3.90.80.10">
    <property type="entry name" value="Inorganic pyrophosphatase"/>
    <property type="match status" value="1"/>
</dbReference>
<evidence type="ECO:0000313" key="9">
    <source>
        <dbReference type="Proteomes" id="UP000009881"/>
    </source>
</evidence>
<evidence type="ECO:0000313" key="8">
    <source>
        <dbReference type="EMBL" id="EKV30367.1"/>
    </source>
</evidence>
<feature type="binding site" evidence="7">
    <location>
        <position position="71"/>
    </location>
    <ligand>
        <name>Mg(2+)</name>
        <dbReference type="ChEBI" id="CHEBI:18420"/>
        <label>1</label>
    </ligand>
</feature>